<dbReference type="PANTHER" id="PTHR43640:SF1">
    <property type="entry name" value="THIOREDOXIN-DEPENDENT PEROXIREDOXIN"/>
    <property type="match status" value="1"/>
</dbReference>
<dbReference type="InterPro" id="IPR006311">
    <property type="entry name" value="TAT_signal"/>
</dbReference>
<dbReference type="EMBL" id="BMYK01000020">
    <property type="protein sequence ID" value="GHC95225.1"/>
    <property type="molecule type" value="Genomic_DNA"/>
</dbReference>
<evidence type="ECO:0000256" key="1">
    <source>
        <dbReference type="SAM" id="SignalP"/>
    </source>
</evidence>
<comment type="caution">
    <text evidence="3">The sequence shown here is derived from an EMBL/GenBank/DDBJ whole genome shotgun (WGS) entry which is preliminary data.</text>
</comment>
<dbReference type="InterPro" id="IPR000866">
    <property type="entry name" value="AhpC/TSA"/>
</dbReference>
<dbReference type="Proteomes" id="UP000626210">
    <property type="component" value="Unassembled WGS sequence"/>
</dbReference>
<feature type="chain" id="PRO_5045513155" evidence="1">
    <location>
        <begin position="34"/>
        <end position="214"/>
    </location>
</feature>
<dbReference type="InterPro" id="IPR036249">
    <property type="entry name" value="Thioredoxin-like_sf"/>
</dbReference>
<evidence type="ECO:0000259" key="2">
    <source>
        <dbReference type="PROSITE" id="PS51352"/>
    </source>
</evidence>
<feature type="signal peptide" evidence="1">
    <location>
        <begin position="1"/>
        <end position="33"/>
    </location>
</feature>
<name>A0ABQ3G8U5_9BURK</name>
<accession>A0ABQ3G8U5</accession>
<sequence>MTISATRPLLQRRTAMLAALAASASLLAGTAHAAAAVGQPAPAFTLTDTSGKTRTLAEFKGKTVVLEWTNPGCPFVRKHYDSANLPGLQKEFTARDVVWLAVNSTEKAASDYLPPQQLARWMQDKSGTPTATLMDEEGSVGKAYGARTTPHMYIVNPQGTLVYAGGIDSIASARASDIQTATNYVRQGLNEALAGKPISQAQTAPYGCTIKYKS</sequence>
<dbReference type="InterPro" id="IPR013766">
    <property type="entry name" value="Thioredoxin_domain"/>
</dbReference>
<reference evidence="4" key="1">
    <citation type="journal article" date="2019" name="Int. J. Syst. Evol. Microbiol.">
        <title>The Global Catalogue of Microorganisms (GCM) 10K type strain sequencing project: providing services to taxonomists for standard genome sequencing and annotation.</title>
        <authorList>
            <consortium name="The Broad Institute Genomics Platform"/>
            <consortium name="The Broad Institute Genome Sequencing Center for Infectious Disease"/>
            <person name="Wu L."/>
            <person name="Ma J."/>
        </authorList>
    </citation>
    <scope>NUCLEOTIDE SEQUENCE [LARGE SCALE GENOMIC DNA]</scope>
    <source>
        <strain evidence="4">KCTC 23314</strain>
    </source>
</reference>
<dbReference type="Gene3D" id="3.40.30.10">
    <property type="entry name" value="Glutaredoxin"/>
    <property type="match status" value="1"/>
</dbReference>
<dbReference type="InterPro" id="IPR047262">
    <property type="entry name" value="PRX-like1"/>
</dbReference>
<keyword evidence="1" id="KW-0732">Signal</keyword>
<dbReference type="CDD" id="cd02969">
    <property type="entry name" value="PRX_like1"/>
    <property type="match status" value="1"/>
</dbReference>
<dbReference type="PROSITE" id="PS51318">
    <property type="entry name" value="TAT"/>
    <property type="match status" value="1"/>
</dbReference>
<evidence type="ECO:0000313" key="3">
    <source>
        <dbReference type="EMBL" id="GHC95225.1"/>
    </source>
</evidence>
<organism evidence="3 4">
    <name type="scientific">Pseudorhodoferax aquiterrae</name>
    <dbReference type="NCBI Taxonomy" id="747304"/>
    <lineage>
        <taxon>Bacteria</taxon>
        <taxon>Pseudomonadati</taxon>
        <taxon>Pseudomonadota</taxon>
        <taxon>Betaproteobacteria</taxon>
        <taxon>Burkholderiales</taxon>
        <taxon>Comamonadaceae</taxon>
    </lineage>
</organism>
<dbReference type="RefSeq" id="WP_189689404.1">
    <property type="nucleotide sequence ID" value="NZ_BMYK01000020.1"/>
</dbReference>
<dbReference type="PROSITE" id="PS51352">
    <property type="entry name" value="THIOREDOXIN_2"/>
    <property type="match status" value="1"/>
</dbReference>
<dbReference type="SUPFAM" id="SSF52833">
    <property type="entry name" value="Thioredoxin-like"/>
    <property type="match status" value="1"/>
</dbReference>
<gene>
    <name evidence="3" type="ORF">GCM10007320_47990</name>
</gene>
<protein>
    <submittedName>
        <fullName evidence="3">Thioredoxin family protein</fullName>
    </submittedName>
</protein>
<dbReference type="PANTHER" id="PTHR43640">
    <property type="entry name" value="OS07G0260300 PROTEIN"/>
    <property type="match status" value="1"/>
</dbReference>
<dbReference type="Pfam" id="PF00578">
    <property type="entry name" value="AhpC-TSA"/>
    <property type="match status" value="1"/>
</dbReference>
<proteinExistence type="predicted"/>
<feature type="domain" description="Thioredoxin" evidence="2">
    <location>
        <begin position="35"/>
        <end position="187"/>
    </location>
</feature>
<evidence type="ECO:0000313" key="4">
    <source>
        <dbReference type="Proteomes" id="UP000626210"/>
    </source>
</evidence>
<keyword evidence="4" id="KW-1185">Reference proteome</keyword>